<accession>A0A2T1GG62</accession>
<gene>
    <name evidence="2" type="ORF">C7B77_11160</name>
</gene>
<evidence type="ECO:0000313" key="2">
    <source>
        <dbReference type="EMBL" id="PSB56640.1"/>
    </source>
</evidence>
<feature type="region of interest" description="Disordered" evidence="1">
    <location>
        <begin position="1"/>
        <end position="25"/>
    </location>
</feature>
<proteinExistence type="predicted"/>
<protein>
    <submittedName>
        <fullName evidence="2">Uncharacterized protein</fullName>
    </submittedName>
</protein>
<feature type="compositionally biased region" description="Polar residues" evidence="1">
    <location>
        <begin position="1"/>
        <end position="13"/>
    </location>
</feature>
<name>A0A2T1GG62_9CYAN</name>
<dbReference type="EMBL" id="PVWO01000115">
    <property type="protein sequence ID" value="PSB56640.1"/>
    <property type="molecule type" value="Genomic_DNA"/>
</dbReference>
<sequence length="60" mass="7056">MARTVRSFQQKSVVRTHSHHRNNTSKDFKIARNRFTIEIVDRVVVSIDTMPLDWPNANAY</sequence>
<dbReference type="AlphaFoldDB" id="A0A2T1GG62"/>
<dbReference type="Proteomes" id="UP000238937">
    <property type="component" value="Unassembled WGS sequence"/>
</dbReference>
<feature type="compositionally biased region" description="Basic residues" evidence="1">
    <location>
        <begin position="14"/>
        <end position="23"/>
    </location>
</feature>
<evidence type="ECO:0000313" key="3">
    <source>
        <dbReference type="Proteomes" id="UP000238937"/>
    </source>
</evidence>
<comment type="caution">
    <text evidence="2">The sequence shown here is derived from an EMBL/GenBank/DDBJ whole genome shotgun (WGS) entry which is preliminary data.</text>
</comment>
<reference evidence="2 3" key="1">
    <citation type="submission" date="2018-03" db="EMBL/GenBank/DDBJ databases">
        <title>The ancient ancestry and fast evolution of plastids.</title>
        <authorList>
            <person name="Moore K.R."/>
            <person name="Magnabosco C."/>
            <person name="Momper L."/>
            <person name="Gold D.A."/>
            <person name="Bosak T."/>
            <person name="Fournier G.P."/>
        </authorList>
    </citation>
    <scope>NUCLEOTIDE SEQUENCE [LARGE SCALE GENOMIC DNA]</scope>
    <source>
        <strain evidence="2 3">CCALA 037</strain>
    </source>
</reference>
<evidence type="ECO:0000256" key="1">
    <source>
        <dbReference type="SAM" id="MobiDB-lite"/>
    </source>
</evidence>
<keyword evidence="3" id="KW-1185">Reference proteome</keyword>
<organism evidence="2 3">
    <name type="scientific">Chamaesiphon polymorphus CCALA 037</name>
    <dbReference type="NCBI Taxonomy" id="2107692"/>
    <lineage>
        <taxon>Bacteria</taxon>
        <taxon>Bacillati</taxon>
        <taxon>Cyanobacteriota</taxon>
        <taxon>Cyanophyceae</taxon>
        <taxon>Gomontiellales</taxon>
        <taxon>Chamaesiphonaceae</taxon>
        <taxon>Chamaesiphon</taxon>
    </lineage>
</organism>